<dbReference type="Gene3D" id="3.90.1310.10">
    <property type="entry name" value="Penicillin-binding protein 2a (Domain 2)"/>
    <property type="match status" value="1"/>
</dbReference>
<dbReference type="InterPro" id="IPR012338">
    <property type="entry name" value="Beta-lactam/transpept-like"/>
</dbReference>
<accession>A0A917E965</accession>
<dbReference type="CDD" id="cd06575">
    <property type="entry name" value="PASTA_Pbp2x-like_2"/>
    <property type="match status" value="1"/>
</dbReference>
<dbReference type="PROSITE" id="PS51178">
    <property type="entry name" value="PASTA"/>
    <property type="match status" value="1"/>
</dbReference>
<feature type="transmembrane region" description="Helical" evidence="4">
    <location>
        <begin position="12"/>
        <end position="30"/>
    </location>
</feature>
<dbReference type="Pfam" id="PF03793">
    <property type="entry name" value="PASTA"/>
    <property type="match status" value="1"/>
</dbReference>
<dbReference type="Pfam" id="PF03717">
    <property type="entry name" value="PBP_dimer"/>
    <property type="match status" value="1"/>
</dbReference>
<evidence type="ECO:0000313" key="7">
    <source>
        <dbReference type="Proteomes" id="UP000599688"/>
    </source>
</evidence>
<keyword evidence="3 4" id="KW-0472">Membrane</keyword>
<gene>
    <name evidence="6" type="primary">ftsI</name>
    <name evidence="6" type="ORF">GCM10010831_16880</name>
</gene>
<dbReference type="InterPro" id="IPR005311">
    <property type="entry name" value="PBP_dimer"/>
</dbReference>
<dbReference type="GO" id="GO:0071555">
    <property type="term" value="P:cell wall organization"/>
    <property type="evidence" value="ECO:0007669"/>
    <property type="project" value="TreeGrafter"/>
</dbReference>
<protein>
    <submittedName>
        <fullName evidence="6">Penicillin-binding protein</fullName>
    </submittedName>
</protein>
<dbReference type="RefSeq" id="WP_188406401.1">
    <property type="nucleotide sequence ID" value="NZ_BMGL01000009.1"/>
</dbReference>
<dbReference type="SUPFAM" id="SSF54184">
    <property type="entry name" value="Penicillin-binding protein 2x (pbp-2x), c-terminal domain"/>
    <property type="match status" value="1"/>
</dbReference>
<evidence type="ECO:0000256" key="3">
    <source>
        <dbReference type="ARBA" id="ARBA00023136"/>
    </source>
</evidence>
<evidence type="ECO:0000313" key="6">
    <source>
        <dbReference type="EMBL" id="GGE16205.1"/>
    </source>
</evidence>
<dbReference type="InterPro" id="IPR036138">
    <property type="entry name" value="PBP_dimer_sf"/>
</dbReference>
<sequence length="652" mass="73779">MTDSKQILKRFYIVVGLFMLLPLFVGFKLIEIQFLEGEVYRDMAETQVYRKFTIEPNRGNIYDANMNLLATSVPKYEIRFDAVTASDIDFKENLKPLSNALSQFFGESVAYYQNKLRKARVTKNRYVFIARNLDYSEYMKVREFPLFNKGAYKGGFIAEQQTVREHPLGKVGERTVGYGNVGLEGAFNDYLKGEKGQRTKQKIAKGQWKPINDLHEIEPKDGYDVITTIDVNIQDIAHHALLEALERFEADHGSVVVMETKTGEVKAIANLGRSAKSGKYYEKINYAVYESHEPGSTFKLMSMAAALEDRVVDTTSIVDTQGGKIKYFDRTVRDSKLGGYGEINLAEAFEVSSNTAFSQMVYDNYKDKPEQFVNRLMNMGLGEKLGLQIKGEGKPNIPHPDDANWYGTTLPWLSFGYGVSLTPLQILTFYNAIANDGLKVKPKFIKEVRDKNQLVQDFSEVVYQGSVCSKETAQILQQLMENTVKRGTASHIYSENYSMAGKTGTCQTEYWIESGRYISSFAGYFPADKPKYSCIVVINKPNPDKGYYGSTVAAPVFQKIAHKIYKDTPVIDKVESFEVDYANQDFQNYYQLSQKYKTIMPDLKGLPVMDAVALLENMGLRVKIYGQGKVKEQSIPQGNKVEPNQIVNLILS</sequence>
<dbReference type="GO" id="GO:0008658">
    <property type="term" value="F:penicillin binding"/>
    <property type="evidence" value="ECO:0007669"/>
    <property type="project" value="InterPro"/>
</dbReference>
<dbReference type="PANTHER" id="PTHR30627">
    <property type="entry name" value="PEPTIDOGLYCAN D,D-TRANSPEPTIDASE"/>
    <property type="match status" value="1"/>
</dbReference>
<organism evidence="6 7">
    <name type="scientific">Psychroflexus salis</name>
    <dbReference type="NCBI Taxonomy" id="1526574"/>
    <lineage>
        <taxon>Bacteria</taxon>
        <taxon>Pseudomonadati</taxon>
        <taxon>Bacteroidota</taxon>
        <taxon>Flavobacteriia</taxon>
        <taxon>Flavobacteriales</taxon>
        <taxon>Flavobacteriaceae</taxon>
        <taxon>Psychroflexus</taxon>
    </lineage>
</organism>
<dbReference type="AlphaFoldDB" id="A0A917E965"/>
<keyword evidence="2" id="KW-0645">Protease</keyword>
<dbReference type="Gene3D" id="3.40.710.10">
    <property type="entry name" value="DD-peptidase/beta-lactamase superfamily"/>
    <property type="match status" value="1"/>
</dbReference>
<dbReference type="PANTHER" id="PTHR30627:SF1">
    <property type="entry name" value="PEPTIDOGLYCAN D,D-TRANSPEPTIDASE FTSI"/>
    <property type="match status" value="1"/>
</dbReference>
<evidence type="ECO:0000256" key="4">
    <source>
        <dbReference type="SAM" id="Phobius"/>
    </source>
</evidence>
<reference evidence="6 7" key="1">
    <citation type="journal article" date="2014" name="Int. J. Syst. Evol. Microbiol.">
        <title>Complete genome sequence of Corynebacterium casei LMG S-19264T (=DSM 44701T), isolated from a smear-ripened cheese.</title>
        <authorList>
            <consortium name="US DOE Joint Genome Institute (JGI-PGF)"/>
            <person name="Walter F."/>
            <person name="Albersmeier A."/>
            <person name="Kalinowski J."/>
            <person name="Ruckert C."/>
        </authorList>
    </citation>
    <scope>NUCLEOTIDE SEQUENCE [LARGE SCALE GENOMIC DNA]</scope>
    <source>
        <strain evidence="6 7">CGMCC 1.12925</strain>
    </source>
</reference>
<dbReference type="InterPro" id="IPR001460">
    <property type="entry name" value="PCN-bd_Tpept"/>
</dbReference>
<keyword evidence="7" id="KW-1185">Reference proteome</keyword>
<evidence type="ECO:0000256" key="1">
    <source>
        <dbReference type="ARBA" id="ARBA00004370"/>
    </source>
</evidence>
<evidence type="ECO:0000256" key="2">
    <source>
        <dbReference type="ARBA" id="ARBA00022645"/>
    </source>
</evidence>
<dbReference type="SMART" id="SM00740">
    <property type="entry name" value="PASTA"/>
    <property type="match status" value="1"/>
</dbReference>
<keyword evidence="4" id="KW-1133">Transmembrane helix</keyword>
<dbReference type="GO" id="GO:0005886">
    <property type="term" value="C:plasma membrane"/>
    <property type="evidence" value="ECO:0007669"/>
    <property type="project" value="TreeGrafter"/>
</dbReference>
<evidence type="ECO:0000259" key="5">
    <source>
        <dbReference type="PROSITE" id="PS51178"/>
    </source>
</evidence>
<name>A0A917E965_9FLAO</name>
<dbReference type="Gene3D" id="3.30.450.330">
    <property type="match status" value="1"/>
</dbReference>
<keyword evidence="2" id="KW-0378">Hydrolase</keyword>
<keyword evidence="4" id="KW-0812">Transmembrane</keyword>
<dbReference type="EMBL" id="BMGL01000009">
    <property type="protein sequence ID" value="GGE16205.1"/>
    <property type="molecule type" value="Genomic_DNA"/>
</dbReference>
<dbReference type="SUPFAM" id="SSF56601">
    <property type="entry name" value="beta-lactamase/transpeptidase-like"/>
    <property type="match status" value="1"/>
</dbReference>
<feature type="domain" description="PASTA" evidence="5">
    <location>
        <begin position="594"/>
        <end position="652"/>
    </location>
</feature>
<dbReference type="Gene3D" id="3.30.10.20">
    <property type="match status" value="1"/>
</dbReference>
<dbReference type="GO" id="GO:0004180">
    <property type="term" value="F:carboxypeptidase activity"/>
    <property type="evidence" value="ECO:0007669"/>
    <property type="project" value="UniProtKB-KW"/>
</dbReference>
<dbReference type="SUPFAM" id="SSF56519">
    <property type="entry name" value="Penicillin binding protein dimerisation domain"/>
    <property type="match status" value="1"/>
</dbReference>
<dbReference type="InterPro" id="IPR005543">
    <property type="entry name" value="PASTA_dom"/>
</dbReference>
<proteinExistence type="predicted"/>
<dbReference type="Pfam" id="PF00905">
    <property type="entry name" value="Transpeptidase"/>
    <property type="match status" value="1"/>
</dbReference>
<dbReference type="InterPro" id="IPR050515">
    <property type="entry name" value="Beta-lactam/transpept"/>
</dbReference>
<comment type="caution">
    <text evidence="6">The sequence shown here is derived from an EMBL/GenBank/DDBJ whole genome shotgun (WGS) entry which is preliminary data.</text>
</comment>
<comment type="subcellular location">
    <subcellularLocation>
        <location evidence="1">Membrane</location>
    </subcellularLocation>
</comment>
<dbReference type="Proteomes" id="UP000599688">
    <property type="component" value="Unassembled WGS sequence"/>
</dbReference>
<keyword evidence="2" id="KW-0121">Carboxypeptidase</keyword>